<protein>
    <submittedName>
        <fullName evidence="1">Phosphate ABC transporter substrate-binding protein</fullName>
    </submittedName>
</protein>
<organism evidence="1 2">
    <name type="scientific">Staphylococcus aureus</name>
    <dbReference type="NCBI Taxonomy" id="1280"/>
    <lineage>
        <taxon>Bacteria</taxon>
        <taxon>Bacillati</taxon>
        <taxon>Bacillota</taxon>
        <taxon>Bacilli</taxon>
        <taxon>Bacillales</taxon>
        <taxon>Staphylococcaceae</taxon>
        <taxon>Staphylococcus</taxon>
    </lineage>
</organism>
<accession>A0A380EC55</accession>
<gene>
    <name evidence="1" type="ORF">NCTC10702_00295</name>
</gene>
<evidence type="ECO:0000313" key="1">
    <source>
        <dbReference type="EMBL" id="SUL30576.1"/>
    </source>
</evidence>
<name>A0A380EC55_STAAU</name>
<evidence type="ECO:0000313" key="2">
    <source>
        <dbReference type="Proteomes" id="UP000254116"/>
    </source>
</evidence>
<reference evidence="1 2" key="1">
    <citation type="submission" date="2018-06" db="EMBL/GenBank/DDBJ databases">
        <authorList>
            <consortium name="Pathogen Informatics"/>
            <person name="Doyle S."/>
        </authorList>
    </citation>
    <scope>NUCLEOTIDE SEQUENCE [LARGE SCALE GENOMIC DNA]</scope>
    <source>
        <strain evidence="1 2">NCTC10702</strain>
    </source>
</reference>
<proteinExistence type="predicted"/>
<dbReference type="EMBL" id="UHBY01000003">
    <property type="protein sequence ID" value="SUL30576.1"/>
    <property type="molecule type" value="Genomic_DNA"/>
</dbReference>
<dbReference type="Pfam" id="PF12974">
    <property type="entry name" value="Phosphonate-bd"/>
    <property type="match status" value="1"/>
</dbReference>
<dbReference type="Gene3D" id="3.40.190.10">
    <property type="entry name" value="Periplasmic binding protein-like II"/>
    <property type="match status" value="1"/>
</dbReference>
<dbReference type="AlphaFoldDB" id="A0A380EC55"/>
<dbReference type="Proteomes" id="UP000254116">
    <property type="component" value="Unassembled WGS sequence"/>
</dbReference>
<sequence>MSVSTNYNTIVEAMKSKKVDVGFLPPTAYTLAHDQKQLIYYYKHNVSV</sequence>
<dbReference type="SUPFAM" id="SSF53850">
    <property type="entry name" value="Periplasmic binding protein-like II"/>
    <property type="match status" value="1"/>
</dbReference>